<dbReference type="PATRIC" id="fig|1396.535.peg.4295"/>
<sequence>MIRAMFNATSGMRASSEKLTNISNNIANSQTVGFKGQRTEFSDVFYQQLRSPSSPGNGYPGTNPMDAGNGVQVSAMTNLFAQGNVTSSSKKTDMAIQGEGFFITGNDTGTDRVYTRAGNFDLSSTNDLITQNGRYVLGWNADPRTGEINASSSLSKITIPFGQVREPKQSTNAFIDGNLNGSAKKGEIVGMEIPTFDKKGAKHNLGMNFIKTDTPGEFLYAGVLQDQFRKSDSIGNAVMKISEDVVTQLKKGDYQLQTAPGATAGTVDITVVDPTGATVFTKNISDTDQNVAIDDGKNTWFTIDYKAGKAGVGAPATFTVGDVGRVEFGPTGKLLKISDISGAVSPYKPNVVYTPRETNEPVNIDIDLTGLSSYATADNIKLKSTDGNGASTLVNFTLSDGGNIVGYYTDGTMRDIGRVATATFTNPAGLTREGGQGFRETSASGVADIGVANSGSRGQVKALALEMSNVDISTEFVELLSAQRMLQANSKTIQVSNEILDSTINIIR</sequence>
<dbReference type="InterPro" id="IPR020013">
    <property type="entry name" value="Flagellar_FlgE/F/G"/>
</dbReference>
<comment type="caution">
    <text evidence="7">The sequence shown here is derived from an EMBL/GenBank/DDBJ whole genome shotgun (WGS) entry which is preliminary data.</text>
</comment>
<proteinExistence type="inferred from homology"/>
<dbReference type="InterPro" id="IPR010930">
    <property type="entry name" value="Flg_bb/hook_C_dom"/>
</dbReference>
<feature type="domain" description="Flagellar basal body rod protein N-terminal" evidence="4">
    <location>
        <begin position="7"/>
        <end position="35"/>
    </location>
</feature>
<keyword evidence="7" id="KW-0969">Cilium</keyword>
<keyword evidence="7" id="KW-0282">Flagellum</keyword>
<evidence type="ECO:0000313" key="7">
    <source>
        <dbReference type="EMBL" id="KZD72082.1"/>
    </source>
</evidence>
<dbReference type="GO" id="GO:0071978">
    <property type="term" value="P:bacterial-type flagellum-dependent swarming motility"/>
    <property type="evidence" value="ECO:0007669"/>
    <property type="project" value="TreeGrafter"/>
</dbReference>
<dbReference type="InterPro" id="IPR037925">
    <property type="entry name" value="FlgE/F/G-like"/>
</dbReference>
<dbReference type="Pfam" id="PF22692">
    <property type="entry name" value="LlgE_F_G_D1"/>
    <property type="match status" value="1"/>
</dbReference>
<evidence type="ECO:0000259" key="4">
    <source>
        <dbReference type="Pfam" id="PF00460"/>
    </source>
</evidence>
<dbReference type="PANTHER" id="PTHR30435">
    <property type="entry name" value="FLAGELLAR PROTEIN"/>
    <property type="match status" value="1"/>
</dbReference>
<dbReference type="SUPFAM" id="SSF117143">
    <property type="entry name" value="Flagellar hook protein flgE"/>
    <property type="match status" value="1"/>
</dbReference>
<evidence type="ECO:0000313" key="8">
    <source>
        <dbReference type="Proteomes" id="UP000076482"/>
    </source>
</evidence>
<evidence type="ECO:0000259" key="6">
    <source>
        <dbReference type="Pfam" id="PF22692"/>
    </source>
</evidence>
<dbReference type="Pfam" id="PF06429">
    <property type="entry name" value="Flg_bbr_C"/>
    <property type="match status" value="1"/>
</dbReference>
<feature type="domain" description="Flagellar hook protein FlgE/F/G-like D1" evidence="6">
    <location>
        <begin position="95"/>
        <end position="160"/>
    </location>
</feature>
<reference evidence="7 8" key="1">
    <citation type="submission" date="2015-09" db="EMBL/GenBank/DDBJ databases">
        <title>Bacillus cereus food isolates.</title>
        <authorList>
            <person name="Boekhorst J."/>
        </authorList>
    </citation>
    <scope>NUCLEOTIDE SEQUENCE [LARGE SCALE GENOMIC DNA]</scope>
    <source>
        <strain evidence="7 8">B4088</strain>
    </source>
</reference>
<accession>A0A164QRL7</accession>
<dbReference type="InterPro" id="IPR053967">
    <property type="entry name" value="LlgE_F_G-like_D1"/>
</dbReference>
<evidence type="ECO:0000256" key="3">
    <source>
        <dbReference type="SAM" id="MobiDB-lite"/>
    </source>
</evidence>
<comment type="subcellular location">
    <subcellularLocation>
        <location evidence="2">Bacterial flagellum basal body</location>
    </subcellularLocation>
</comment>
<dbReference type="Proteomes" id="UP000076482">
    <property type="component" value="Unassembled WGS sequence"/>
</dbReference>
<dbReference type="Pfam" id="PF00460">
    <property type="entry name" value="Flg_bb_rod"/>
    <property type="match status" value="1"/>
</dbReference>
<feature type="domain" description="Flagellar basal-body/hook protein C-terminal" evidence="5">
    <location>
        <begin position="464"/>
        <end position="506"/>
    </location>
</feature>
<keyword evidence="2" id="KW-0975">Bacterial flagellum</keyword>
<dbReference type="PANTHER" id="PTHR30435:SF19">
    <property type="entry name" value="FLAGELLAR BASAL-BODY ROD PROTEIN FLGG"/>
    <property type="match status" value="1"/>
</dbReference>
<dbReference type="EMBL" id="LJKE01000015">
    <property type="protein sequence ID" value="KZD72082.1"/>
    <property type="molecule type" value="Genomic_DNA"/>
</dbReference>
<keyword evidence="7" id="KW-0966">Cell projection</keyword>
<evidence type="ECO:0000259" key="5">
    <source>
        <dbReference type="Pfam" id="PF06429"/>
    </source>
</evidence>
<protein>
    <submittedName>
        <fullName evidence="7">Flagellar hook protein FlgE</fullName>
    </submittedName>
</protein>
<dbReference type="GO" id="GO:0009425">
    <property type="term" value="C:bacterial-type flagellum basal body"/>
    <property type="evidence" value="ECO:0007669"/>
    <property type="project" value="UniProtKB-SubCell"/>
</dbReference>
<gene>
    <name evidence="7" type="ORF">B4088_0543</name>
</gene>
<evidence type="ECO:0000256" key="2">
    <source>
        <dbReference type="RuleBase" id="RU362116"/>
    </source>
</evidence>
<feature type="region of interest" description="Disordered" evidence="3">
    <location>
        <begin position="48"/>
        <end position="70"/>
    </location>
</feature>
<comment type="similarity">
    <text evidence="1 2">Belongs to the flagella basal body rod proteins family.</text>
</comment>
<evidence type="ECO:0000256" key="1">
    <source>
        <dbReference type="ARBA" id="ARBA00009677"/>
    </source>
</evidence>
<organism evidence="7 8">
    <name type="scientific">Bacillus cereus</name>
    <dbReference type="NCBI Taxonomy" id="1396"/>
    <lineage>
        <taxon>Bacteria</taxon>
        <taxon>Bacillati</taxon>
        <taxon>Bacillota</taxon>
        <taxon>Bacilli</taxon>
        <taxon>Bacillales</taxon>
        <taxon>Bacillaceae</taxon>
        <taxon>Bacillus</taxon>
        <taxon>Bacillus cereus group</taxon>
    </lineage>
</organism>
<dbReference type="AlphaFoldDB" id="A0A164QRL7"/>
<dbReference type="NCBIfam" id="TIGR03506">
    <property type="entry name" value="FlgEFG_subfam"/>
    <property type="match status" value="1"/>
</dbReference>
<dbReference type="InterPro" id="IPR001444">
    <property type="entry name" value="Flag_bb_rod_N"/>
</dbReference>
<dbReference type="RefSeq" id="WP_063259765.1">
    <property type="nucleotide sequence ID" value="NZ_LJKE01000015.1"/>
</dbReference>
<name>A0A164QRL7_BACCE</name>